<keyword evidence="2" id="KW-0812">Transmembrane</keyword>
<feature type="transmembrane region" description="Helical" evidence="2">
    <location>
        <begin position="185"/>
        <end position="205"/>
    </location>
</feature>
<dbReference type="PANTHER" id="PTHR40465:SF1">
    <property type="entry name" value="DUF6534 DOMAIN-CONTAINING PROTEIN"/>
    <property type="match status" value="1"/>
</dbReference>
<evidence type="ECO:0000313" key="5">
    <source>
        <dbReference type="Proteomes" id="UP000559256"/>
    </source>
</evidence>
<feature type="transmembrane region" description="Helical" evidence="2">
    <location>
        <begin position="211"/>
        <end position="234"/>
    </location>
</feature>
<keyword evidence="2" id="KW-0472">Membrane</keyword>
<feature type="domain" description="DUF6534" evidence="3">
    <location>
        <begin position="149"/>
        <end position="237"/>
    </location>
</feature>
<evidence type="ECO:0000256" key="1">
    <source>
        <dbReference type="SAM" id="MobiDB-lite"/>
    </source>
</evidence>
<dbReference type="Pfam" id="PF20152">
    <property type="entry name" value="DUF6534"/>
    <property type="match status" value="1"/>
</dbReference>
<keyword evidence="5" id="KW-1185">Reference proteome</keyword>
<feature type="region of interest" description="Disordered" evidence="1">
    <location>
        <begin position="356"/>
        <end position="383"/>
    </location>
</feature>
<protein>
    <recommendedName>
        <fullName evidence="3">DUF6534 domain-containing protein</fullName>
    </recommendedName>
</protein>
<organism evidence="4 5">
    <name type="scientific">Tetrapyrgos nigripes</name>
    <dbReference type="NCBI Taxonomy" id="182062"/>
    <lineage>
        <taxon>Eukaryota</taxon>
        <taxon>Fungi</taxon>
        <taxon>Dikarya</taxon>
        <taxon>Basidiomycota</taxon>
        <taxon>Agaricomycotina</taxon>
        <taxon>Agaricomycetes</taxon>
        <taxon>Agaricomycetidae</taxon>
        <taxon>Agaricales</taxon>
        <taxon>Marasmiineae</taxon>
        <taxon>Marasmiaceae</taxon>
        <taxon>Tetrapyrgos</taxon>
    </lineage>
</organism>
<feature type="transmembrane region" description="Helical" evidence="2">
    <location>
        <begin position="101"/>
        <end position="126"/>
    </location>
</feature>
<sequence length="383" mass="41013">MSAPSLTTDAFGAFDVDLNIGSLEVGVLIAACLFGVTSLGHDIAGVLCVAIGPGAHDCCLPSHLYTHRNQLWRGHTKSDRTPGTIEQAWFIRRLYLFSKNIYLAGLCAILTLARFIGSIGLSVAAFHRPTLPEYVAHYGWLVTSIMATAAANDVLLATFLTYCLIRTKSGAVGGMSKLLDKLTVVAVESGLITSIGAVAVLATFLKMPLNSVYMALFVILGKLYSNAFLVSLNARRSFIRNFRDITSARTSDFPPMSTTSTTGRFRSHGPASHWRASSFSQLVQVAVTPSSALRSMDSEFGMGMGMDRIYGSRTGTHSQSAGSELGTNQIKVTTHVEKFTEDVDDLELVVVRGPLSMESPTSPITGPTSLMSPASPSSRSSMV</sequence>
<dbReference type="OrthoDB" id="2535105at2759"/>
<keyword evidence="2" id="KW-1133">Transmembrane helix</keyword>
<evidence type="ECO:0000313" key="4">
    <source>
        <dbReference type="EMBL" id="KAF5361634.1"/>
    </source>
</evidence>
<dbReference type="PANTHER" id="PTHR40465">
    <property type="entry name" value="CHROMOSOME 1, WHOLE GENOME SHOTGUN SEQUENCE"/>
    <property type="match status" value="1"/>
</dbReference>
<accession>A0A8H5GB31</accession>
<name>A0A8H5GB31_9AGAR</name>
<feature type="transmembrane region" description="Helical" evidence="2">
    <location>
        <begin position="138"/>
        <end position="165"/>
    </location>
</feature>
<proteinExistence type="predicted"/>
<evidence type="ECO:0000259" key="3">
    <source>
        <dbReference type="Pfam" id="PF20152"/>
    </source>
</evidence>
<gene>
    <name evidence="4" type="ORF">D9758_007274</name>
</gene>
<dbReference type="Proteomes" id="UP000559256">
    <property type="component" value="Unassembled WGS sequence"/>
</dbReference>
<dbReference type="AlphaFoldDB" id="A0A8H5GB31"/>
<feature type="compositionally biased region" description="Low complexity" evidence="1">
    <location>
        <begin position="367"/>
        <end position="383"/>
    </location>
</feature>
<reference evidence="4 5" key="1">
    <citation type="journal article" date="2020" name="ISME J.">
        <title>Uncovering the hidden diversity of litter-decomposition mechanisms in mushroom-forming fungi.</title>
        <authorList>
            <person name="Floudas D."/>
            <person name="Bentzer J."/>
            <person name="Ahren D."/>
            <person name="Johansson T."/>
            <person name="Persson P."/>
            <person name="Tunlid A."/>
        </authorList>
    </citation>
    <scope>NUCLEOTIDE SEQUENCE [LARGE SCALE GENOMIC DNA]</scope>
    <source>
        <strain evidence="4 5">CBS 291.85</strain>
    </source>
</reference>
<evidence type="ECO:0000256" key="2">
    <source>
        <dbReference type="SAM" id="Phobius"/>
    </source>
</evidence>
<dbReference type="EMBL" id="JAACJM010000039">
    <property type="protein sequence ID" value="KAF5361634.1"/>
    <property type="molecule type" value="Genomic_DNA"/>
</dbReference>
<dbReference type="InterPro" id="IPR045339">
    <property type="entry name" value="DUF6534"/>
</dbReference>
<comment type="caution">
    <text evidence="4">The sequence shown here is derived from an EMBL/GenBank/DDBJ whole genome shotgun (WGS) entry which is preliminary data.</text>
</comment>